<evidence type="ECO:0000259" key="3">
    <source>
        <dbReference type="PROSITE" id="PS51186"/>
    </source>
</evidence>
<dbReference type="CDD" id="cd04301">
    <property type="entry name" value="NAT_SF"/>
    <property type="match status" value="1"/>
</dbReference>
<dbReference type="PROSITE" id="PS51186">
    <property type="entry name" value="GNAT"/>
    <property type="match status" value="1"/>
</dbReference>
<evidence type="ECO:0000313" key="5">
    <source>
        <dbReference type="Proteomes" id="UP000182409"/>
    </source>
</evidence>
<dbReference type="InterPro" id="IPR050832">
    <property type="entry name" value="Bact_Acetyltransf"/>
</dbReference>
<dbReference type="GO" id="GO:0016747">
    <property type="term" value="F:acyltransferase activity, transferring groups other than amino-acyl groups"/>
    <property type="evidence" value="ECO:0007669"/>
    <property type="project" value="InterPro"/>
</dbReference>
<gene>
    <name evidence="4" type="ORF">SAMN05443244_1910</name>
</gene>
<evidence type="ECO:0000256" key="2">
    <source>
        <dbReference type="ARBA" id="ARBA00023315"/>
    </source>
</evidence>
<dbReference type="Pfam" id="PF00583">
    <property type="entry name" value="Acetyltransf_1"/>
    <property type="match status" value="1"/>
</dbReference>
<dbReference type="EMBL" id="FNSD01000001">
    <property type="protein sequence ID" value="SEB81462.1"/>
    <property type="molecule type" value="Genomic_DNA"/>
</dbReference>
<evidence type="ECO:0000313" key="4">
    <source>
        <dbReference type="EMBL" id="SEB81462.1"/>
    </source>
</evidence>
<dbReference type="SUPFAM" id="SSF55729">
    <property type="entry name" value="Acyl-CoA N-acyltransferases (Nat)"/>
    <property type="match status" value="1"/>
</dbReference>
<dbReference type="PANTHER" id="PTHR43877">
    <property type="entry name" value="AMINOALKYLPHOSPHONATE N-ACETYLTRANSFERASE-RELATED-RELATED"/>
    <property type="match status" value="1"/>
</dbReference>
<feature type="domain" description="N-acetyltransferase" evidence="3">
    <location>
        <begin position="26"/>
        <end position="176"/>
    </location>
</feature>
<dbReference type="RefSeq" id="WP_074655900.1">
    <property type="nucleotide sequence ID" value="NZ_FNSD01000001.1"/>
</dbReference>
<dbReference type="AlphaFoldDB" id="A0A1H4MGI4"/>
<dbReference type="Proteomes" id="UP000182409">
    <property type="component" value="Unassembled WGS sequence"/>
</dbReference>
<organism evidence="4 5">
    <name type="scientific">Terriglobus roseus</name>
    <dbReference type="NCBI Taxonomy" id="392734"/>
    <lineage>
        <taxon>Bacteria</taxon>
        <taxon>Pseudomonadati</taxon>
        <taxon>Acidobacteriota</taxon>
        <taxon>Terriglobia</taxon>
        <taxon>Terriglobales</taxon>
        <taxon>Acidobacteriaceae</taxon>
        <taxon>Terriglobus</taxon>
    </lineage>
</organism>
<dbReference type="Gene3D" id="3.40.630.30">
    <property type="match status" value="1"/>
</dbReference>
<keyword evidence="4" id="KW-0687">Ribonucleoprotein</keyword>
<sequence>MSESTAFTLRRCAAGDEARLQLVGGASFLEAFADILNGDDILAHFHKNHSVETYAKYLAMPTGRTAVAEVPPGDGPVGYIVCCEPDLPVDVTPEDYELRRIYLLHRFQGLGIGKALMDQAIAYAQELGRKRLLLGVYGKNHAAIRFYEKAGFAQIGERYFTVGATTHHDAVMARPL</sequence>
<protein>
    <submittedName>
        <fullName evidence="4">Ribosomal protein S18 acetylase RimI</fullName>
    </submittedName>
</protein>
<proteinExistence type="predicted"/>
<keyword evidence="4" id="KW-0689">Ribosomal protein</keyword>
<reference evidence="4 5" key="1">
    <citation type="submission" date="2016-10" db="EMBL/GenBank/DDBJ databases">
        <authorList>
            <person name="de Groot N.N."/>
        </authorList>
    </citation>
    <scope>NUCLEOTIDE SEQUENCE [LARGE SCALE GENOMIC DNA]</scope>
    <source>
        <strain evidence="4 5">AB35.6</strain>
    </source>
</reference>
<evidence type="ECO:0000256" key="1">
    <source>
        <dbReference type="ARBA" id="ARBA00022679"/>
    </source>
</evidence>
<keyword evidence="1" id="KW-0808">Transferase</keyword>
<dbReference type="GO" id="GO:0005840">
    <property type="term" value="C:ribosome"/>
    <property type="evidence" value="ECO:0007669"/>
    <property type="project" value="UniProtKB-KW"/>
</dbReference>
<name>A0A1H4MGI4_9BACT</name>
<keyword evidence="2" id="KW-0012">Acyltransferase</keyword>
<accession>A0A1H4MGI4</accession>
<dbReference type="InterPro" id="IPR016181">
    <property type="entry name" value="Acyl_CoA_acyltransferase"/>
</dbReference>
<dbReference type="InterPro" id="IPR000182">
    <property type="entry name" value="GNAT_dom"/>
</dbReference>